<evidence type="ECO:0000313" key="3">
    <source>
        <dbReference type="EMBL" id="KKM18711.1"/>
    </source>
</evidence>
<name>A0A0F9HTK1_9ZZZZ</name>
<dbReference type="EMBL" id="LAZR01014163">
    <property type="protein sequence ID" value="KKM18711.1"/>
    <property type="molecule type" value="Genomic_DNA"/>
</dbReference>
<dbReference type="InterPro" id="IPR003115">
    <property type="entry name" value="ParB_N"/>
</dbReference>
<accession>A0A0F9HTK1</accession>
<evidence type="ECO:0000259" key="2">
    <source>
        <dbReference type="SMART" id="SM00470"/>
    </source>
</evidence>
<dbReference type="PANTHER" id="PTHR33375:SF1">
    <property type="entry name" value="CHROMOSOME-PARTITIONING PROTEIN PARB-RELATED"/>
    <property type="match status" value="1"/>
</dbReference>
<dbReference type="GO" id="GO:0007059">
    <property type="term" value="P:chromosome segregation"/>
    <property type="evidence" value="ECO:0007669"/>
    <property type="project" value="TreeGrafter"/>
</dbReference>
<gene>
    <name evidence="3" type="ORF">LCGC14_1662970</name>
</gene>
<organism evidence="3">
    <name type="scientific">marine sediment metagenome</name>
    <dbReference type="NCBI Taxonomy" id="412755"/>
    <lineage>
        <taxon>unclassified sequences</taxon>
        <taxon>metagenomes</taxon>
        <taxon>ecological metagenomes</taxon>
    </lineage>
</organism>
<dbReference type="SMART" id="SM00470">
    <property type="entry name" value="ParB"/>
    <property type="match status" value="1"/>
</dbReference>
<feature type="non-terminal residue" evidence="3">
    <location>
        <position position="1"/>
    </location>
</feature>
<dbReference type="Gene3D" id="1.10.10.2830">
    <property type="match status" value="1"/>
</dbReference>
<dbReference type="NCBIfam" id="TIGR00180">
    <property type="entry name" value="parB_part"/>
    <property type="match status" value="1"/>
</dbReference>
<dbReference type="PANTHER" id="PTHR33375">
    <property type="entry name" value="CHROMOSOME-PARTITIONING PROTEIN PARB-RELATED"/>
    <property type="match status" value="1"/>
</dbReference>
<sequence length="375" mass="43278">ALEELKDSMDDVGLIQPILVRPLKNNKFECVAGMRRYYAAKDLKWESIECHSRELNNLEAVKIAFSENIKRENLNPIELGKMYKTFMGYLPSNGIKNRKNFPKKETQLEAEVAKEFKVVSRTVSNYISLLSLPKGLKSSIILNHGDNKKGFGVSYGFELARLPEEQILDFYEIYKPKNYLFGQYQKKITEQINENKLEGGKRKKKLQSNLDKAQLELEKLIQRKGAFDERINKSLEKLKDEYDNVEGAIEFLDEQLDEFQSEERLNKLAKDIKNYEHQANDLDVLLVRTEKESISTCPYCLAKIDIAIINKRRDLFEGEVKGLRDELKKVNSVMDFSRNLKKDLEGDYELLLGITGKIDLKEKEIGGIESEFGGI</sequence>
<protein>
    <recommendedName>
        <fullName evidence="2">ParB-like N-terminal domain-containing protein</fullName>
    </recommendedName>
</protein>
<proteinExistence type="predicted"/>
<feature type="domain" description="ParB-like N-terminal" evidence="2">
    <location>
        <begin position="1"/>
        <end position="69"/>
    </location>
</feature>
<keyword evidence="1" id="KW-0175">Coiled coil</keyword>
<dbReference type="SUPFAM" id="SSF110849">
    <property type="entry name" value="ParB/Sulfiredoxin"/>
    <property type="match status" value="1"/>
</dbReference>
<feature type="coiled-coil region" evidence="1">
    <location>
        <begin position="203"/>
        <end position="292"/>
    </location>
</feature>
<dbReference type="InterPro" id="IPR004437">
    <property type="entry name" value="ParB/RepB/Spo0J"/>
</dbReference>
<dbReference type="InterPro" id="IPR050336">
    <property type="entry name" value="Chromosome_partition/occlusion"/>
</dbReference>
<reference evidence="3" key="1">
    <citation type="journal article" date="2015" name="Nature">
        <title>Complex archaea that bridge the gap between prokaryotes and eukaryotes.</title>
        <authorList>
            <person name="Spang A."/>
            <person name="Saw J.H."/>
            <person name="Jorgensen S.L."/>
            <person name="Zaremba-Niedzwiedzka K."/>
            <person name="Martijn J."/>
            <person name="Lind A.E."/>
            <person name="van Eijk R."/>
            <person name="Schleper C."/>
            <person name="Guy L."/>
            <person name="Ettema T.J."/>
        </authorList>
    </citation>
    <scope>NUCLEOTIDE SEQUENCE</scope>
</reference>
<comment type="caution">
    <text evidence="3">The sequence shown here is derived from an EMBL/GenBank/DDBJ whole genome shotgun (WGS) entry which is preliminary data.</text>
</comment>
<dbReference type="SUPFAM" id="SSF109709">
    <property type="entry name" value="KorB DNA-binding domain-like"/>
    <property type="match status" value="1"/>
</dbReference>
<dbReference type="GO" id="GO:0003677">
    <property type="term" value="F:DNA binding"/>
    <property type="evidence" value="ECO:0007669"/>
    <property type="project" value="InterPro"/>
</dbReference>
<dbReference type="Gene3D" id="3.90.1530.30">
    <property type="match status" value="1"/>
</dbReference>
<dbReference type="Pfam" id="PF02195">
    <property type="entry name" value="ParB_N"/>
    <property type="match status" value="1"/>
</dbReference>
<dbReference type="InterPro" id="IPR036086">
    <property type="entry name" value="ParB/Sulfiredoxin_sf"/>
</dbReference>
<dbReference type="GO" id="GO:0005694">
    <property type="term" value="C:chromosome"/>
    <property type="evidence" value="ECO:0007669"/>
    <property type="project" value="TreeGrafter"/>
</dbReference>
<evidence type="ECO:0000256" key="1">
    <source>
        <dbReference type="SAM" id="Coils"/>
    </source>
</evidence>
<dbReference type="AlphaFoldDB" id="A0A0F9HTK1"/>